<keyword evidence="2" id="KW-1185">Reference proteome</keyword>
<evidence type="ECO:0000313" key="1">
    <source>
        <dbReference type="EMBL" id="CAG8667913.1"/>
    </source>
</evidence>
<accession>A0A9N9EDT0</accession>
<proteinExistence type="predicted"/>
<dbReference type="EMBL" id="CAJVPP010005620">
    <property type="protein sequence ID" value="CAG8667913.1"/>
    <property type="molecule type" value="Genomic_DNA"/>
</dbReference>
<gene>
    <name evidence="1" type="ORF">FMOSSE_LOCUS12263</name>
</gene>
<sequence length="108" mass="12250">MILDDLIPSVSFQRESNSSVNIIEMGTLILSLLYEKLCDAIILADYVTQKAIFYYCQFGEVLIQRRSEITSEKHVNLESNTVSRILNIEVKAQLSAGISDVLLQKRIK</sequence>
<comment type="caution">
    <text evidence="1">The sequence shown here is derived from an EMBL/GenBank/DDBJ whole genome shotgun (WGS) entry which is preliminary data.</text>
</comment>
<organism evidence="1 2">
    <name type="scientific">Funneliformis mosseae</name>
    <name type="common">Endomycorrhizal fungus</name>
    <name type="synonym">Glomus mosseae</name>
    <dbReference type="NCBI Taxonomy" id="27381"/>
    <lineage>
        <taxon>Eukaryota</taxon>
        <taxon>Fungi</taxon>
        <taxon>Fungi incertae sedis</taxon>
        <taxon>Mucoromycota</taxon>
        <taxon>Glomeromycotina</taxon>
        <taxon>Glomeromycetes</taxon>
        <taxon>Glomerales</taxon>
        <taxon>Glomeraceae</taxon>
        <taxon>Funneliformis</taxon>
    </lineage>
</organism>
<reference evidence="1" key="1">
    <citation type="submission" date="2021-06" db="EMBL/GenBank/DDBJ databases">
        <authorList>
            <person name="Kallberg Y."/>
            <person name="Tangrot J."/>
            <person name="Rosling A."/>
        </authorList>
    </citation>
    <scope>NUCLEOTIDE SEQUENCE</scope>
    <source>
        <strain evidence="1">87-6 pot B 2015</strain>
    </source>
</reference>
<protein>
    <submittedName>
        <fullName evidence="1">13222_t:CDS:1</fullName>
    </submittedName>
</protein>
<evidence type="ECO:0000313" key="2">
    <source>
        <dbReference type="Proteomes" id="UP000789375"/>
    </source>
</evidence>
<dbReference type="AlphaFoldDB" id="A0A9N9EDT0"/>
<name>A0A9N9EDT0_FUNMO</name>
<dbReference type="Proteomes" id="UP000789375">
    <property type="component" value="Unassembled WGS sequence"/>
</dbReference>